<keyword evidence="7" id="KW-1185">Reference proteome</keyword>
<dbReference type="PANTHER" id="PTHR45987:SF4">
    <property type="entry name" value="LARGE RIBOSOMAL SUBUNIT PROTEIN BL12M"/>
    <property type="match status" value="1"/>
</dbReference>
<feature type="region of interest" description="Disordered" evidence="4">
    <location>
        <begin position="148"/>
        <end position="167"/>
    </location>
</feature>
<accession>A0AAD8PGD3</accession>
<evidence type="ECO:0000256" key="2">
    <source>
        <dbReference type="ARBA" id="ARBA00022980"/>
    </source>
</evidence>
<dbReference type="InterPro" id="IPR008932">
    <property type="entry name" value="Ribosomal_bL12_oligo"/>
</dbReference>
<dbReference type="GO" id="GO:0003735">
    <property type="term" value="F:structural constituent of ribosome"/>
    <property type="evidence" value="ECO:0007669"/>
    <property type="project" value="InterPro"/>
</dbReference>
<keyword evidence="3" id="KW-0687">Ribonucleoprotein</keyword>
<feature type="domain" description="Large ribosomal subunit protein bL12 oligomerization" evidence="5">
    <location>
        <begin position="103"/>
        <end position="152"/>
    </location>
</feature>
<reference evidence="6" key="1">
    <citation type="submission" date="2023-08" db="EMBL/GenBank/DDBJ databases">
        <title>Draft sequence of the Babesia gibsoni genome.</title>
        <authorList>
            <person name="Yamagishi J.Y."/>
            <person name="Xuan X.X."/>
        </authorList>
    </citation>
    <scope>NUCLEOTIDE SEQUENCE</scope>
    <source>
        <strain evidence="6">Azabu</strain>
    </source>
</reference>
<evidence type="ECO:0000313" key="7">
    <source>
        <dbReference type="Proteomes" id="UP001230268"/>
    </source>
</evidence>
<dbReference type="SUPFAM" id="SSF54736">
    <property type="entry name" value="ClpS-like"/>
    <property type="match status" value="1"/>
</dbReference>
<dbReference type="Gene3D" id="1.20.5.710">
    <property type="entry name" value="Single helix bin"/>
    <property type="match status" value="1"/>
</dbReference>
<evidence type="ECO:0000256" key="4">
    <source>
        <dbReference type="SAM" id="MobiDB-lite"/>
    </source>
</evidence>
<organism evidence="6 7">
    <name type="scientific">Babesia gibsoni</name>
    <dbReference type="NCBI Taxonomy" id="33632"/>
    <lineage>
        <taxon>Eukaryota</taxon>
        <taxon>Sar</taxon>
        <taxon>Alveolata</taxon>
        <taxon>Apicomplexa</taxon>
        <taxon>Aconoidasida</taxon>
        <taxon>Piroplasmida</taxon>
        <taxon>Babesiidae</taxon>
        <taxon>Babesia</taxon>
    </lineage>
</organism>
<dbReference type="GO" id="GO:1990904">
    <property type="term" value="C:ribonucleoprotein complex"/>
    <property type="evidence" value="ECO:0007669"/>
    <property type="project" value="UniProtKB-KW"/>
</dbReference>
<dbReference type="GO" id="GO:0005840">
    <property type="term" value="C:ribosome"/>
    <property type="evidence" value="ECO:0007669"/>
    <property type="project" value="UniProtKB-KW"/>
</dbReference>
<dbReference type="InterPro" id="IPR000206">
    <property type="entry name" value="Ribosomal_bL12"/>
</dbReference>
<dbReference type="HAMAP" id="MF_00368">
    <property type="entry name" value="Ribosomal_bL12"/>
    <property type="match status" value="1"/>
</dbReference>
<dbReference type="Proteomes" id="UP001230268">
    <property type="component" value="Unassembled WGS sequence"/>
</dbReference>
<evidence type="ECO:0000259" key="5">
    <source>
        <dbReference type="Pfam" id="PF16320"/>
    </source>
</evidence>
<dbReference type="GO" id="GO:0006412">
    <property type="term" value="P:translation"/>
    <property type="evidence" value="ECO:0007669"/>
    <property type="project" value="InterPro"/>
</dbReference>
<dbReference type="Gene3D" id="3.30.1390.10">
    <property type="match status" value="1"/>
</dbReference>
<gene>
    <name evidence="6" type="ORF">BgAZ_108960</name>
</gene>
<evidence type="ECO:0000256" key="1">
    <source>
        <dbReference type="ARBA" id="ARBA00007197"/>
    </source>
</evidence>
<dbReference type="PANTHER" id="PTHR45987">
    <property type="entry name" value="39S RIBOSOMAL PROTEIN L12"/>
    <property type="match status" value="1"/>
</dbReference>
<dbReference type="GO" id="GO:0003729">
    <property type="term" value="F:mRNA binding"/>
    <property type="evidence" value="ECO:0007669"/>
    <property type="project" value="TreeGrafter"/>
</dbReference>
<dbReference type="GO" id="GO:0005737">
    <property type="term" value="C:cytoplasm"/>
    <property type="evidence" value="ECO:0007669"/>
    <property type="project" value="UniProtKB-ARBA"/>
</dbReference>
<evidence type="ECO:0000256" key="3">
    <source>
        <dbReference type="ARBA" id="ARBA00023274"/>
    </source>
</evidence>
<dbReference type="AlphaFoldDB" id="A0AAD8PGD3"/>
<comment type="caution">
    <text evidence="6">The sequence shown here is derived from an EMBL/GenBank/DDBJ whole genome shotgun (WGS) entry which is preliminary data.</text>
</comment>
<dbReference type="EMBL" id="JAVEPI010000001">
    <property type="protein sequence ID" value="KAK1444990.1"/>
    <property type="molecule type" value="Genomic_DNA"/>
</dbReference>
<dbReference type="InterPro" id="IPR014719">
    <property type="entry name" value="Ribosomal_bL12_C/ClpS-like"/>
</dbReference>
<dbReference type="Pfam" id="PF16320">
    <property type="entry name" value="Ribosomal_L12_N"/>
    <property type="match status" value="1"/>
</dbReference>
<name>A0AAD8PGD3_BABGI</name>
<comment type="similarity">
    <text evidence="1">Belongs to the bacterial ribosomal protein bL12 family.</text>
</comment>
<evidence type="ECO:0000313" key="6">
    <source>
        <dbReference type="EMBL" id="KAK1444990.1"/>
    </source>
</evidence>
<sequence>MGDITIANPPEDNEGDTAECVKAEGYNTSLLSTSYEHSGVRRRRYLIGIIFFNTIASLSSAHSFHDRKWRFTPQHPSFIGAAQRRQLPALPARVYSTELRASKVDQIIDDLKTLTLLETSELVKKIEETFGVSASMAVSAPAPAASGPVAAAAAPEEEEEEEKPKQTTFEVALIERPEDVSVRMALFRALRKILPDKPLTDVKAAIDNAPTVLKIVNKEDEAKEAIKIIEQAGGKAEIR</sequence>
<proteinExistence type="inferred from homology"/>
<dbReference type="InterPro" id="IPR036235">
    <property type="entry name" value="Ribosomal_bL12_oligo_N_sf"/>
</dbReference>
<protein>
    <recommendedName>
        <fullName evidence="5">Large ribosomal subunit protein bL12 oligomerization domain-containing protein</fullName>
    </recommendedName>
</protein>
<dbReference type="SUPFAM" id="SSF48300">
    <property type="entry name" value="Ribosomal protein L7/12, oligomerisation (N-terminal) domain"/>
    <property type="match status" value="1"/>
</dbReference>
<keyword evidence="2" id="KW-0689">Ribosomal protein</keyword>